<dbReference type="RefSeq" id="WP_150950434.1">
    <property type="nucleotide sequence ID" value="NZ_VZRB01000013.1"/>
</dbReference>
<reference evidence="3 4" key="1">
    <citation type="submission" date="2019-09" db="EMBL/GenBank/DDBJ databases">
        <title>Screening of Novel Bioactive Compounds from Soil-Associated.</title>
        <authorList>
            <person name="Zhao S."/>
        </authorList>
    </citation>
    <scope>NUCLEOTIDE SEQUENCE [LARGE SCALE GENOMIC DNA]</scope>
    <source>
        <strain evidence="3 4">HIT-DPA4</strain>
    </source>
</reference>
<dbReference type="InterPro" id="IPR024983">
    <property type="entry name" value="CHAT_dom"/>
</dbReference>
<dbReference type="SUPFAM" id="SSF52540">
    <property type="entry name" value="P-loop containing nucleoside triphosphate hydrolases"/>
    <property type="match status" value="1"/>
</dbReference>
<dbReference type="EMBL" id="VZRB01000013">
    <property type="protein sequence ID" value="KAB1144961.1"/>
    <property type="molecule type" value="Genomic_DNA"/>
</dbReference>
<proteinExistence type="predicted"/>
<evidence type="ECO:0000256" key="1">
    <source>
        <dbReference type="SAM" id="MobiDB-lite"/>
    </source>
</evidence>
<protein>
    <submittedName>
        <fullName evidence="3">CHAT domain-containing protein</fullName>
    </submittedName>
</protein>
<feature type="domain" description="CHAT" evidence="2">
    <location>
        <begin position="85"/>
        <end position="332"/>
    </location>
</feature>
<sequence length="608" mass="66549">MLNTESTEVRLDDPAELEMLHALPRRIAELRSSRAGHAAIEEAVRARGEWIARTGLSRMTEHLKALGPVVVHLQLPTGLRDFEALPWEMALVDGVPLVQHGVMFVRGVLGSGSGTGRAADPRDLPSHLRMLALFSLPQTTTPVDLGAHRADLRARLLDLSAGGRDSGTPLELRTRQFGVSRDTLRSMLREPAGWDVIHIVAHGLPGGLCLERRDGTTDRVSTRDLVELLGQGRGRTRLVFLSACWSGGQEPDLSDAVDEEPAPERASALTSLASAVAEELGCAVVAMRFPVGNDFARIFAVRLYTHLFRSSHTLPQALRNTLAETLADPELPERRYPLLCAATPMLYGAAALTQSLPDRPMRSVPPRGPRSNGVGALPDRPRSFVGRLREMMRLSSALAPESGVRGAVVHGVTGMGATTCAALLAHDHREAFDVIVWHPRPASPEAVAPSIGDPFADLLRRIVVQVPELARAYRELPWPEWIGRAAALRLLLVLDAADRAVGQDPRFADLVQRFAEEDGPGRILLTSRAELPALASCLPRTELPPLDDDEMWQILRTLPRLGALSRVRRTSVTAARVVRRAAGRPDRLLDAERRARTVETLEEWLRDQ</sequence>
<keyword evidence="4" id="KW-1185">Reference proteome</keyword>
<evidence type="ECO:0000259" key="2">
    <source>
        <dbReference type="Pfam" id="PF12770"/>
    </source>
</evidence>
<comment type="caution">
    <text evidence="3">The sequence shown here is derived from an EMBL/GenBank/DDBJ whole genome shotgun (WGS) entry which is preliminary data.</text>
</comment>
<dbReference type="InterPro" id="IPR027417">
    <property type="entry name" value="P-loop_NTPase"/>
</dbReference>
<feature type="region of interest" description="Disordered" evidence="1">
    <location>
        <begin position="357"/>
        <end position="379"/>
    </location>
</feature>
<evidence type="ECO:0000313" key="3">
    <source>
        <dbReference type="EMBL" id="KAB1144961.1"/>
    </source>
</evidence>
<organism evidence="3 4">
    <name type="scientific">Streptomyces luteolifulvus</name>
    <dbReference type="NCBI Taxonomy" id="2615112"/>
    <lineage>
        <taxon>Bacteria</taxon>
        <taxon>Bacillati</taxon>
        <taxon>Actinomycetota</taxon>
        <taxon>Actinomycetes</taxon>
        <taxon>Kitasatosporales</taxon>
        <taxon>Streptomycetaceae</taxon>
        <taxon>Streptomyces</taxon>
    </lineage>
</organism>
<dbReference type="Pfam" id="PF12770">
    <property type="entry name" value="CHAT"/>
    <property type="match status" value="1"/>
</dbReference>
<dbReference type="Proteomes" id="UP000442707">
    <property type="component" value="Unassembled WGS sequence"/>
</dbReference>
<gene>
    <name evidence="3" type="ORF">F7R91_19995</name>
</gene>
<dbReference type="Gene3D" id="3.40.50.300">
    <property type="entry name" value="P-loop containing nucleotide triphosphate hydrolases"/>
    <property type="match status" value="1"/>
</dbReference>
<name>A0A6H9UZ63_9ACTN</name>
<evidence type="ECO:0000313" key="4">
    <source>
        <dbReference type="Proteomes" id="UP000442707"/>
    </source>
</evidence>
<accession>A0A6H9UZ63</accession>
<dbReference type="AlphaFoldDB" id="A0A6H9UZ63"/>